<dbReference type="PROSITE" id="PS51257">
    <property type="entry name" value="PROKAR_LIPOPROTEIN"/>
    <property type="match status" value="1"/>
</dbReference>
<organism evidence="1 2">
    <name type="scientific">Membranihabitans marinus</name>
    <dbReference type="NCBI Taxonomy" id="1227546"/>
    <lineage>
        <taxon>Bacteria</taxon>
        <taxon>Pseudomonadati</taxon>
        <taxon>Bacteroidota</taxon>
        <taxon>Saprospiria</taxon>
        <taxon>Saprospirales</taxon>
        <taxon>Saprospiraceae</taxon>
        <taxon>Membranihabitans</taxon>
    </lineage>
</organism>
<reference evidence="1" key="1">
    <citation type="submission" date="2021-06" db="EMBL/GenBank/DDBJ databases">
        <title>44 bacteria genomes isolated from Dapeng, Shenzhen.</title>
        <authorList>
            <person name="Zheng W."/>
            <person name="Yu S."/>
            <person name="Huang Y."/>
        </authorList>
    </citation>
    <scope>NUCLEOTIDE SEQUENCE</scope>
    <source>
        <strain evidence="1">DP5N28-2</strain>
    </source>
</reference>
<dbReference type="EMBL" id="JAHVHU010000001">
    <property type="protein sequence ID" value="MBY5956512.1"/>
    <property type="molecule type" value="Genomic_DNA"/>
</dbReference>
<comment type="caution">
    <text evidence="1">The sequence shown here is derived from an EMBL/GenBank/DDBJ whole genome shotgun (WGS) entry which is preliminary data.</text>
</comment>
<evidence type="ECO:0000313" key="2">
    <source>
        <dbReference type="Proteomes" id="UP000753961"/>
    </source>
</evidence>
<dbReference type="Pfam" id="PF14298">
    <property type="entry name" value="DUF4374"/>
    <property type="match status" value="2"/>
</dbReference>
<gene>
    <name evidence="1" type="ORF">KUV50_00090</name>
</gene>
<protein>
    <submittedName>
        <fullName evidence="1">DUF4374 domain-containing protein</fullName>
    </submittedName>
</protein>
<keyword evidence="2" id="KW-1185">Reference proteome</keyword>
<accession>A0A953HIV4</accession>
<dbReference type="AlphaFoldDB" id="A0A953HIV4"/>
<dbReference type="InterPro" id="IPR025401">
    <property type="entry name" value="DUF4374"/>
</dbReference>
<name>A0A953HIV4_9BACT</name>
<evidence type="ECO:0000313" key="1">
    <source>
        <dbReference type="EMBL" id="MBY5956512.1"/>
    </source>
</evidence>
<sequence length="417" mass="45832">MRKQSTYLGLLALFILSLGCDKDDHPITENPDPEQPTAVSKYIISANPVASEGVADYLLTAEDLSEGTVTTEGNGVEQDGTYRYYVTHNNKFFSLLYGQGNPGAVTTYQLDSKGELEKISDFQSETVQAFAPVNDDLLLTKISRSDEAPYAYWYRLDTETNQFVDEGQINTKELAGNGELAFFSWITQVEDKVFLPYMSVKACCNDVFGTSHPDSAWIAVYDYPEMELEKVITDDRTSFIGRYFNSGLTVDEKGDIYAISSGVAMNNGSPSTTKPSAVTRIKRGTTEFDPDYYFDIEAATAGYYITTNTYAGNGQFLVYMQPVAEKGPYATGKSYAILDVYEKAITWISGLPDAKSIVSNTLRSNYVSEDGRTVYIGITTEAGSFVYSVDVDSATATRGLEVKGGVITAINKLESTE</sequence>
<dbReference type="RefSeq" id="WP_222578037.1">
    <property type="nucleotide sequence ID" value="NZ_JAHVHU010000001.1"/>
</dbReference>
<dbReference type="Proteomes" id="UP000753961">
    <property type="component" value="Unassembled WGS sequence"/>
</dbReference>
<proteinExistence type="predicted"/>